<dbReference type="SUPFAM" id="SSF56112">
    <property type="entry name" value="Protein kinase-like (PK-like)"/>
    <property type="match status" value="1"/>
</dbReference>
<evidence type="ECO:0000256" key="4">
    <source>
        <dbReference type="ARBA" id="ARBA00022840"/>
    </source>
</evidence>
<organism evidence="7">
    <name type="scientific">marine sediment metagenome</name>
    <dbReference type="NCBI Taxonomy" id="412755"/>
    <lineage>
        <taxon>unclassified sequences</taxon>
        <taxon>metagenomes</taxon>
        <taxon>ecological metagenomes</taxon>
    </lineage>
</organism>
<feature type="transmembrane region" description="Helical" evidence="5">
    <location>
        <begin position="716"/>
        <end position="736"/>
    </location>
</feature>
<dbReference type="Pfam" id="PF00069">
    <property type="entry name" value="Pkinase"/>
    <property type="match status" value="2"/>
</dbReference>
<keyword evidence="1" id="KW-0808">Transferase</keyword>
<dbReference type="GO" id="GO:0005524">
    <property type="term" value="F:ATP binding"/>
    <property type="evidence" value="ECO:0007669"/>
    <property type="project" value="UniProtKB-KW"/>
</dbReference>
<evidence type="ECO:0000256" key="5">
    <source>
        <dbReference type="SAM" id="Phobius"/>
    </source>
</evidence>
<dbReference type="SMART" id="SM01080">
    <property type="entry name" value="CHASE2"/>
    <property type="match status" value="1"/>
</dbReference>
<evidence type="ECO:0000313" key="7">
    <source>
        <dbReference type="EMBL" id="KKN49121.1"/>
    </source>
</evidence>
<sequence>MKECEACGKCLDDSQTNCPCGGSSLDVHLNGSSIIDGKYLLERCLGRGGMGAVYKAQHIELQKFFALKLIKHSIVADPSYLARFRTEAKALGKLEHPNIIQVTDYGIDSRGDGIPYLVMEYLEGDTMLNRFRKEGFLELEQVFPILKSIASAIDYAHTCGILHRDLHLKNVFLVHDFSGKPQVKILDFGLARITSENTLRKEEKIPRKPIPHIDKVSETDETRTYIMQENGADDLTLEETIPVSLSEESKTDNVSRLTQRGTVMGTPGYIPPELFRGVSATTASDIYSFGVLIYEALVRQKPYGSSMNLEDMPETPPIPSTLQDTVPRELDEAIILPIQKEPEKRPKKAMDVVRNIQNAFDGYRYRMWRINEVPKRIQIAGVLTLAFVLLFLLLSNLTTFRNIENYLVDLHFQLMPLHPPDDRILIVSEDEATLEADRTPFADKADEVGLLLQKVMDAGARGVAIDFILPERWNKSENFAKLVLRNQGKLILASYIRKDSSIIGMECIGGLIMAGLGSMERAQELFGFLNMQPDTDGYIRHTQLGLLNQDGQSMYSMPARAFQILAGSDIPRERALRRLLIDYSIDRTKFQRLSWKDLPLSLNDNPDMFRDKIVLVGGEYEGSQDFHRVPFRSGLSNEEISGLTIHALTINTLLLDNLVQNVSRSWVLLPMAVVMMFFSAAFLIRRRVFFPLIILVLILIGYILIVYFLFIWNRLLLPVGVPLITLIIVLLPIIFIRRKITFISKPSMEVQEK</sequence>
<dbReference type="EMBL" id="LAZR01001183">
    <property type="protein sequence ID" value="KKN49121.1"/>
    <property type="molecule type" value="Genomic_DNA"/>
</dbReference>
<evidence type="ECO:0000256" key="3">
    <source>
        <dbReference type="ARBA" id="ARBA00022777"/>
    </source>
</evidence>
<comment type="caution">
    <text evidence="7">The sequence shown here is derived from an EMBL/GenBank/DDBJ whole genome shotgun (WGS) entry which is preliminary data.</text>
</comment>
<protein>
    <recommendedName>
        <fullName evidence="6">Protein kinase domain-containing protein</fullName>
    </recommendedName>
</protein>
<dbReference type="InterPro" id="IPR007890">
    <property type="entry name" value="CHASE2"/>
</dbReference>
<keyword evidence="5" id="KW-0812">Transmembrane</keyword>
<reference evidence="7" key="1">
    <citation type="journal article" date="2015" name="Nature">
        <title>Complex archaea that bridge the gap between prokaryotes and eukaryotes.</title>
        <authorList>
            <person name="Spang A."/>
            <person name="Saw J.H."/>
            <person name="Jorgensen S.L."/>
            <person name="Zaremba-Niedzwiedzka K."/>
            <person name="Martijn J."/>
            <person name="Lind A.E."/>
            <person name="van Eijk R."/>
            <person name="Schleper C."/>
            <person name="Guy L."/>
            <person name="Ettema T.J."/>
        </authorList>
    </citation>
    <scope>NUCLEOTIDE SEQUENCE</scope>
</reference>
<keyword evidence="5" id="KW-1133">Transmembrane helix</keyword>
<evidence type="ECO:0000259" key="6">
    <source>
        <dbReference type="PROSITE" id="PS50011"/>
    </source>
</evidence>
<dbReference type="Gene3D" id="3.30.200.20">
    <property type="entry name" value="Phosphorylase Kinase, domain 1"/>
    <property type="match status" value="1"/>
</dbReference>
<accession>A0A0F9TJC5</accession>
<dbReference type="PANTHER" id="PTHR43289:SF6">
    <property type="entry name" value="SERINE_THREONINE-PROTEIN KINASE NEKL-3"/>
    <property type="match status" value="1"/>
</dbReference>
<name>A0A0F9TJC5_9ZZZZ</name>
<dbReference type="InterPro" id="IPR000719">
    <property type="entry name" value="Prot_kinase_dom"/>
</dbReference>
<dbReference type="CDD" id="cd14014">
    <property type="entry name" value="STKc_PknB_like"/>
    <property type="match status" value="1"/>
</dbReference>
<dbReference type="PROSITE" id="PS00107">
    <property type="entry name" value="PROTEIN_KINASE_ATP"/>
    <property type="match status" value="1"/>
</dbReference>
<keyword evidence="2" id="KW-0547">Nucleotide-binding</keyword>
<dbReference type="PROSITE" id="PS50011">
    <property type="entry name" value="PROTEIN_KINASE_DOM"/>
    <property type="match status" value="1"/>
</dbReference>
<dbReference type="Gene3D" id="1.10.510.10">
    <property type="entry name" value="Transferase(Phosphotransferase) domain 1"/>
    <property type="match status" value="1"/>
</dbReference>
<evidence type="ECO:0000256" key="2">
    <source>
        <dbReference type="ARBA" id="ARBA00022741"/>
    </source>
</evidence>
<dbReference type="AlphaFoldDB" id="A0A0F9TJC5"/>
<feature type="domain" description="Protein kinase" evidence="6">
    <location>
        <begin position="39"/>
        <end position="360"/>
    </location>
</feature>
<dbReference type="InterPro" id="IPR011009">
    <property type="entry name" value="Kinase-like_dom_sf"/>
</dbReference>
<proteinExistence type="predicted"/>
<keyword evidence="3" id="KW-0418">Kinase</keyword>
<feature type="transmembrane region" description="Helical" evidence="5">
    <location>
        <begin position="377"/>
        <end position="397"/>
    </location>
</feature>
<gene>
    <name evidence="7" type="ORF">LCGC14_0645950</name>
</gene>
<feature type="transmembrane region" description="Helical" evidence="5">
    <location>
        <begin position="689"/>
        <end position="710"/>
    </location>
</feature>
<dbReference type="InterPro" id="IPR017441">
    <property type="entry name" value="Protein_kinase_ATP_BS"/>
</dbReference>
<feature type="transmembrane region" description="Helical" evidence="5">
    <location>
        <begin position="666"/>
        <end position="684"/>
    </location>
</feature>
<dbReference type="Pfam" id="PF05226">
    <property type="entry name" value="CHASE2"/>
    <property type="match status" value="1"/>
</dbReference>
<evidence type="ECO:0000256" key="1">
    <source>
        <dbReference type="ARBA" id="ARBA00022679"/>
    </source>
</evidence>
<keyword evidence="4" id="KW-0067">ATP-binding</keyword>
<dbReference type="GO" id="GO:0004674">
    <property type="term" value="F:protein serine/threonine kinase activity"/>
    <property type="evidence" value="ECO:0007669"/>
    <property type="project" value="TreeGrafter"/>
</dbReference>
<dbReference type="PANTHER" id="PTHR43289">
    <property type="entry name" value="MITOGEN-ACTIVATED PROTEIN KINASE KINASE KINASE 20-RELATED"/>
    <property type="match status" value="1"/>
</dbReference>
<keyword evidence="5" id="KW-0472">Membrane</keyword>